<dbReference type="Pfam" id="PF01757">
    <property type="entry name" value="Acyl_transf_3"/>
    <property type="match status" value="1"/>
</dbReference>
<dbReference type="AlphaFoldDB" id="A0A5P8FPC2"/>
<keyword evidence="1" id="KW-1133">Transmembrane helix</keyword>
<dbReference type="EMBL" id="CP044548">
    <property type="protein sequence ID" value="QFQ31041.2"/>
    <property type="molecule type" value="Genomic_DNA"/>
</dbReference>
<dbReference type="PANTHER" id="PTHR23028">
    <property type="entry name" value="ACETYLTRANSFERASE"/>
    <property type="match status" value="1"/>
</dbReference>
<feature type="transmembrane region" description="Helical" evidence="1">
    <location>
        <begin position="232"/>
        <end position="248"/>
    </location>
</feature>
<dbReference type="Proteomes" id="UP000271708">
    <property type="component" value="Chromosome"/>
</dbReference>
<feature type="transmembrane region" description="Helical" evidence="1">
    <location>
        <begin position="286"/>
        <end position="309"/>
    </location>
</feature>
<keyword evidence="3" id="KW-0012">Acyltransferase</keyword>
<dbReference type="GO" id="GO:0016747">
    <property type="term" value="F:acyltransferase activity, transferring groups other than amino-acyl groups"/>
    <property type="evidence" value="ECO:0007669"/>
    <property type="project" value="InterPro"/>
</dbReference>
<feature type="transmembrane region" description="Helical" evidence="1">
    <location>
        <begin position="395"/>
        <end position="415"/>
    </location>
</feature>
<feature type="transmembrane region" description="Helical" evidence="1">
    <location>
        <begin position="354"/>
        <end position="375"/>
    </location>
</feature>
<evidence type="ECO:0000313" key="4">
    <source>
        <dbReference type="Proteomes" id="UP000271708"/>
    </source>
</evidence>
<feature type="domain" description="Acyltransferase 3" evidence="2">
    <location>
        <begin position="40"/>
        <end position="368"/>
    </location>
</feature>
<evidence type="ECO:0000313" key="3">
    <source>
        <dbReference type="EMBL" id="QFQ31041.2"/>
    </source>
</evidence>
<feature type="transmembrane region" description="Helical" evidence="1">
    <location>
        <begin position="199"/>
        <end position="217"/>
    </location>
</feature>
<dbReference type="PANTHER" id="PTHR23028:SF53">
    <property type="entry name" value="ACYL_TRANSF_3 DOMAIN-CONTAINING PROTEIN"/>
    <property type="match status" value="1"/>
</dbReference>
<keyword evidence="3" id="KW-0808">Transferase</keyword>
<accession>A0A5P8FPC2</accession>
<proteinExistence type="predicted"/>
<dbReference type="InterPro" id="IPR002656">
    <property type="entry name" value="Acyl_transf_3_dom"/>
</dbReference>
<name>A0A5P8FPC2_9MICO</name>
<feature type="transmembrane region" description="Helical" evidence="1">
    <location>
        <begin position="64"/>
        <end position="85"/>
    </location>
</feature>
<dbReference type="GO" id="GO:0016020">
    <property type="term" value="C:membrane"/>
    <property type="evidence" value="ECO:0007669"/>
    <property type="project" value="TreeGrafter"/>
</dbReference>
<sequence length="680" mass="73909">MLPAGQALLSLSSMSRAMGVIRAAVSTDRHRHGSAYSAPVDGYRGLFVLLVVAYHLGVRQLGGGWIGINHFFVFSGFLIAGILLREHQRYGDIDVLRFYARRARRVLPAMLLLVVGVLAVTTATGWGDRRQTAGDAAATATLWINWRLVARDDQYFDLFAEPSPLRHAWTLGVEEQFYLLAPFVVLLALRVLRTRAQRVGLMVALAVALAGWSHHLVGTDVNAARLYYGTDVRAQAFVIGIAAAFYFAPDRRGRRPELPLAVSHAIGWIGTAVSLAAFFVLDETSIGVFAGGGMLVFAVAAALMGVSALDPRPMLLNRVISVPPLVHLGQVSYGLYLFHWPIGLWWQRLDLHPVVSGVTAFALSWVLAVASYRLVEMPVLTGGLRRVLRRRGLSATAVTTGAVAAVTAVALVMAARTPALEDQPWDGRPIDAALTWREPAEPLRVAVVGDSVPASLLSGWDPGRYRGLEVLRYAEYGGCSATPVTMQVLDRQVPESPVCPSWRQLWPREVRDKSADVVLAPAGLRFVLPTVVDGEVVPPRSEQLRGLVEADLDAMREQTERSGAAQLDILNVPCRVLDGSSQPRQQLEQIRAQLGITDGELVLDPTWVNGVIDDWAARQGDDGPRVTVLDLDAQLCPGGRHQRVVGGALLYEEGVHFTPEGARAVWSWLAPAVVEAAGER</sequence>
<dbReference type="GO" id="GO:0009103">
    <property type="term" value="P:lipopolysaccharide biosynthetic process"/>
    <property type="evidence" value="ECO:0007669"/>
    <property type="project" value="TreeGrafter"/>
</dbReference>
<keyword evidence="1" id="KW-0812">Transmembrane</keyword>
<evidence type="ECO:0000256" key="1">
    <source>
        <dbReference type="SAM" id="Phobius"/>
    </source>
</evidence>
<feature type="transmembrane region" description="Helical" evidence="1">
    <location>
        <begin position="176"/>
        <end position="192"/>
    </location>
</feature>
<dbReference type="KEGG" id="jme:EEW87_013060"/>
<keyword evidence="1" id="KW-0472">Membrane</keyword>
<reference evidence="3 4" key="1">
    <citation type="submission" date="2019-09" db="EMBL/GenBank/DDBJ databases">
        <title>Complete Genome Sequence of Janibacter melonis M714 with both human health impact and industrial applications.</title>
        <authorList>
            <person name="Jin M."/>
            <person name="Zhao Q.R."/>
        </authorList>
    </citation>
    <scope>NUCLEOTIDE SEQUENCE [LARGE SCALE GENOMIC DNA]</scope>
    <source>
        <strain evidence="3 4">M714</strain>
    </source>
</reference>
<gene>
    <name evidence="3" type="ORF">EEW87_013060</name>
</gene>
<dbReference type="InterPro" id="IPR050879">
    <property type="entry name" value="Acyltransferase_3"/>
</dbReference>
<evidence type="ECO:0000259" key="2">
    <source>
        <dbReference type="Pfam" id="PF01757"/>
    </source>
</evidence>
<feature type="transmembrane region" description="Helical" evidence="1">
    <location>
        <begin position="260"/>
        <end position="280"/>
    </location>
</feature>
<feature type="transmembrane region" description="Helical" evidence="1">
    <location>
        <begin position="321"/>
        <end position="342"/>
    </location>
</feature>
<organism evidence="3 4">
    <name type="scientific">Janibacter melonis</name>
    <dbReference type="NCBI Taxonomy" id="262209"/>
    <lineage>
        <taxon>Bacteria</taxon>
        <taxon>Bacillati</taxon>
        <taxon>Actinomycetota</taxon>
        <taxon>Actinomycetes</taxon>
        <taxon>Micrococcales</taxon>
        <taxon>Intrasporangiaceae</taxon>
        <taxon>Janibacter</taxon>
    </lineage>
</organism>
<protein>
    <submittedName>
        <fullName evidence="3">Acyltransferase family protein</fullName>
    </submittedName>
</protein>
<feature type="transmembrane region" description="Helical" evidence="1">
    <location>
        <begin position="106"/>
        <end position="126"/>
    </location>
</feature>